<evidence type="ECO:0000313" key="8">
    <source>
        <dbReference type="EMBL" id="KAJ4437378.1"/>
    </source>
</evidence>
<evidence type="ECO:0000256" key="1">
    <source>
        <dbReference type="ARBA" id="ARBA00022527"/>
    </source>
</evidence>
<feature type="compositionally biased region" description="Polar residues" evidence="6">
    <location>
        <begin position="202"/>
        <end position="228"/>
    </location>
</feature>
<sequence>MLYYYIYYGNVVVEEINKSIFFLSFLASHIFRQVVQGLLYLHSHKILHRDMSLANLLLSKDMRVKIADFGLATQLARADEKHLTMCGTPNYISPEVATRSSHGLEADVWSLGCMLYTLLVGQPPFDTAAVKSTLTKVVMADYKVPTHLSPAARDLIDLLLKKNPRERIKLQNILDHPFMKRSHTEFLQQNHLPGDTADSGMGTMSTNTHSQETRDSFPTVNDHSTRSSPPLYWKHSEKLLADALTANLQLDSSKDAIVGKQTVKIMSRTEDRFNVADSSAKVNRPGYLLTRFNSNTEERKCALLPTLPSIQNSNLPHTSPFILHDKFVSKRQVENYNAEYDSEINVTSSSGGKSNCVGNSREDMACGNKITHAEFNARPKYSVSNSSYGGECCKCSSNCNGHHSQCSGRTDDVHASCTGTCSHPVSNSAQNSVLTAASCSNSQRGRICRDKEEDLGINNCLIRSHSVENARSNSQCSKSNCNCRTDSATCTQTHLHGHIHGQCQKCNCRRTDEHFECTGSIKQFSNSNCMCKSSQCSHYDSSSHRDCKSGNCSHFFHSHCDNTAPLHDVKVPCPSSNLCSPLHKSNSCTKLNSGQVDNRDMNDYLVFQASNECLEKQDLEQEVHVEVVKAFDRASGNIQLRTLNALHILL</sequence>
<dbReference type="InterPro" id="IPR000719">
    <property type="entry name" value="Prot_kinase_dom"/>
</dbReference>
<keyword evidence="1" id="KW-0723">Serine/threonine-protein kinase</keyword>
<dbReference type="Gene3D" id="1.10.510.10">
    <property type="entry name" value="Transferase(Phosphotransferase) domain 1"/>
    <property type="match status" value="1"/>
</dbReference>
<dbReference type="Pfam" id="PF00069">
    <property type="entry name" value="Pkinase"/>
    <property type="match status" value="1"/>
</dbReference>
<dbReference type="Proteomes" id="UP001148838">
    <property type="component" value="Unassembled WGS sequence"/>
</dbReference>
<accession>A0ABQ8STR3</accession>
<dbReference type="PANTHER" id="PTHR24345:SF91">
    <property type="entry name" value="SERINE_THREONINE-PROTEIN KINASE PLK4"/>
    <property type="match status" value="1"/>
</dbReference>
<keyword evidence="5" id="KW-0067">ATP-binding</keyword>
<dbReference type="InterPro" id="IPR011009">
    <property type="entry name" value="Kinase-like_dom_sf"/>
</dbReference>
<keyword evidence="2" id="KW-0808">Transferase</keyword>
<dbReference type="PROSITE" id="PS50011">
    <property type="entry name" value="PROTEIN_KINASE_DOM"/>
    <property type="match status" value="1"/>
</dbReference>
<organism evidence="8 9">
    <name type="scientific">Periplaneta americana</name>
    <name type="common">American cockroach</name>
    <name type="synonym">Blatta americana</name>
    <dbReference type="NCBI Taxonomy" id="6978"/>
    <lineage>
        <taxon>Eukaryota</taxon>
        <taxon>Metazoa</taxon>
        <taxon>Ecdysozoa</taxon>
        <taxon>Arthropoda</taxon>
        <taxon>Hexapoda</taxon>
        <taxon>Insecta</taxon>
        <taxon>Pterygota</taxon>
        <taxon>Neoptera</taxon>
        <taxon>Polyneoptera</taxon>
        <taxon>Dictyoptera</taxon>
        <taxon>Blattodea</taxon>
        <taxon>Blattoidea</taxon>
        <taxon>Blattidae</taxon>
        <taxon>Blattinae</taxon>
        <taxon>Periplaneta</taxon>
    </lineage>
</organism>
<keyword evidence="9" id="KW-1185">Reference proteome</keyword>
<dbReference type="EMBL" id="JAJSOF020000021">
    <property type="protein sequence ID" value="KAJ4437378.1"/>
    <property type="molecule type" value="Genomic_DNA"/>
</dbReference>
<name>A0ABQ8STR3_PERAM</name>
<keyword evidence="3" id="KW-0547">Nucleotide-binding</keyword>
<gene>
    <name evidence="8" type="ORF">ANN_17521</name>
</gene>
<feature type="domain" description="Protein kinase" evidence="7">
    <location>
        <begin position="1"/>
        <end position="179"/>
    </location>
</feature>
<dbReference type="InterPro" id="IPR008266">
    <property type="entry name" value="Tyr_kinase_AS"/>
</dbReference>
<comment type="caution">
    <text evidence="8">The sequence shown here is derived from an EMBL/GenBank/DDBJ whole genome shotgun (WGS) entry which is preliminary data.</text>
</comment>
<keyword evidence="4" id="KW-0418">Kinase</keyword>
<proteinExistence type="predicted"/>
<reference evidence="8 9" key="1">
    <citation type="journal article" date="2022" name="Allergy">
        <title>Genome assembly and annotation of Periplaneta americana reveal a comprehensive cockroach allergen profile.</title>
        <authorList>
            <person name="Wang L."/>
            <person name="Xiong Q."/>
            <person name="Saelim N."/>
            <person name="Wang L."/>
            <person name="Nong W."/>
            <person name="Wan A.T."/>
            <person name="Shi M."/>
            <person name="Liu X."/>
            <person name="Cao Q."/>
            <person name="Hui J.H.L."/>
            <person name="Sookrung N."/>
            <person name="Leung T.F."/>
            <person name="Tungtrongchitr A."/>
            <person name="Tsui S.K.W."/>
        </authorList>
    </citation>
    <scope>NUCLEOTIDE SEQUENCE [LARGE SCALE GENOMIC DNA]</scope>
    <source>
        <strain evidence="8">PWHHKU_190912</strain>
    </source>
</reference>
<protein>
    <recommendedName>
        <fullName evidence="7">Protein kinase domain-containing protein</fullName>
    </recommendedName>
</protein>
<evidence type="ECO:0000256" key="4">
    <source>
        <dbReference type="ARBA" id="ARBA00022777"/>
    </source>
</evidence>
<evidence type="ECO:0000256" key="3">
    <source>
        <dbReference type="ARBA" id="ARBA00022741"/>
    </source>
</evidence>
<feature type="region of interest" description="Disordered" evidence="6">
    <location>
        <begin position="193"/>
        <end position="229"/>
    </location>
</feature>
<evidence type="ECO:0000256" key="5">
    <source>
        <dbReference type="ARBA" id="ARBA00022840"/>
    </source>
</evidence>
<dbReference type="PROSITE" id="PS00109">
    <property type="entry name" value="PROTEIN_KINASE_TYR"/>
    <property type="match status" value="1"/>
</dbReference>
<evidence type="ECO:0000313" key="9">
    <source>
        <dbReference type="Proteomes" id="UP001148838"/>
    </source>
</evidence>
<evidence type="ECO:0000256" key="2">
    <source>
        <dbReference type="ARBA" id="ARBA00022679"/>
    </source>
</evidence>
<evidence type="ECO:0000259" key="7">
    <source>
        <dbReference type="PROSITE" id="PS50011"/>
    </source>
</evidence>
<dbReference type="SUPFAM" id="SSF56112">
    <property type="entry name" value="Protein kinase-like (PK-like)"/>
    <property type="match status" value="1"/>
</dbReference>
<dbReference type="PANTHER" id="PTHR24345">
    <property type="entry name" value="SERINE/THREONINE-PROTEIN KINASE PLK"/>
    <property type="match status" value="1"/>
</dbReference>
<evidence type="ECO:0000256" key="6">
    <source>
        <dbReference type="SAM" id="MobiDB-lite"/>
    </source>
</evidence>